<dbReference type="GO" id="GO:0006013">
    <property type="term" value="P:mannose metabolic process"/>
    <property type="evidence" value="ECO:0007669"/>
    <property type="project" value="InterPro"/>
</dbReference>
<dbReference type="GO" id="GO:0030246">
    <property type="term" value="F:carbohydrate binding"/>
    <property type="evidence" value="ECO:0007669"/>
    <property type="project" value="InterPro"/>
</dbReference>
<dbReference type="InterPro" id="IPR013780">
    <property type="entry name" value="Glyco_hydro_b"/>
</dbReference>
<dbReference type="FunFam" id="1.20.1270.50:FF:000003">
    <property type="entry name" value="Alpha-mannosidase"/>
    <property type="match status" value="1"/>
</dbReference>
<dbReference type="GO" id="GO:0004559">
    <property type="term" value="F:alpha-mannosidase activity"/>
    <property type="evidence" value="ECO:0007669"/>
    <property type="project" value="InterPro"/>
</dbReference>
<accession>A0AAU9NF37</accession>
<name>A0AAU9NF37_9ASTR</name>
<keyword evidence="1" id="KW-0479">Metal-binding</keyword>
<dbReference type="InterPro" id="IPR029058">
    <property type="entry name" value="AB_hydrolase_fold"/>
</dbReference>
<dbReference type="Gene3D" id="2.60.40.1180">
    <property type="entry name" value="Golgi alpha-mannosidase II"/>
    <property type="match status" value="1"/>
</dbReference>
<dbReference type="Gene3D" id="1.20.1270.50">
    <property type="entry name" value="Glycoside hydrolase family 38, central domain"/>
    <property type="match status" value="1"/>
</dbReference>
<dbReference type="PANTHER" id="PTHR11607">
    <property type="entry name" value="ALPHA-MANNOSIDASE"/>
    <property type="match status" value="1"/>
</dbReference>
<evidence type="ECO:0008006" key="5">
    <source>
        <dbReference type="Google" id="ProtNLM"/>
    </source>
</evidence>
<evidence type="ECO:0000313" key="4">
    <source>
        <dbReference type="Proteomes" id="UP001157418"/>
    </source>
</evidence>
<reference evidence="3 4" key="1">
    <citation type="submission" date="2022-01" db="EMBL/GenBank/DDBJ databases">
        <authorList>
            <person name="Xiong W."/>
            <person name="Schranz E."/>
        </authorList>
    </citation>
    <scope>NUCLEOTIDE SEQUENCE [LARGE SCALE GENOMIC DNA]</scope>
</reference>
<evidence type="ECO:0000256" key="2">
    <source>
        <dbReference type="ARBA" id="ARBA00022801"/>
    </source>
</evidence>
<keyword evidence="4" id="KW-1185">Reference proteome</keyword>
<dbReference type="PANTHER" id="PTHR11607:SF3">
    <property type="entry name" value="LYSOSOMAL ALPHA-MANNOSIDASE"/>
    <property type="match status" value="1"/>
</dbReference>
<dbReference type="SUPFAM" id="SSF88688">
    <property type="entry name" value="Families 57/38 glycoside transferase middle domain"/>
    <property type="match status" value="1"/>
</dbReference>
<dbReference type="SUPFAM" id="SSF74650">
    <property type="entry name" value="Galactose mutarotase-like"/>
    <property type="match status" value="1"/>
</dbReference>
<dbReference type="InterPro" id="IPR028995">
    <property type="entry name" value="Glyco_hydro_57/38_cen_sf"/>
</dbReference>
<dbReference type="FunFam" id="2.60.40.1180:FF:000015">
    <property type="entry name" value="Alpha-mannosidase"/>
    <property type="match status" value="1"/>
</dbReference>
<dbReference type="EMBL" id="CAKMRJ010004445">
    <property type="protein sequence ID" value="CAH1436502.1"/>
    <property type="molecule type" value="Genomic_DNA"/>
</dbReference>
<comment type="caution">
    <text evidence="3">The sequence shown here is derived from an EMBL/GenBank/DDBJ whole genome shotgun (WGS) entry which is preliminary data.</text>
</comment>
<sequence length="418" mass="45631">MIAKVAIDVVGGFIGWIYTRIKPPPPWVCGSPGGPPITSPRIQLNDGRHISYREWGVSKDKSNYKIIVIHGFDSSKDMKELIKELQIYFLSFGRAGYGESDPHPKRSVKQIFLYKVLSDEVESGEGMYFLALNVGLDKPSTLKPHPDQPSITFTTSNFNPLLSGEGGGGPIPFDLSLPINAKQVSQYIEGGWIQKFIESTYTFLDPSNAARQLEVMKGRNKAGPTTDSLGDALGIAQHHDGVSGTEQQHLANDYSKQLAIGQKDTEVVVAESIACMVSSSTPGCGSLATNFQQCPLLNISYCPPTETDLSSGKKLVVVVYNSLGWNRYDVIRLPVVSENIAVYDSNGKEVEYQLLPIVNDAIALRNYYTSAYTGKSPSSIPTYSLAFTALVPPLGITTYVISQQHLSACCSNLCQFNE</sequence>
<dbReference type="Gene3D" id="3.40.50.1820">
    <property type="entry name" value="alpha/beta hydrolase"/>
    <property type="match status" value="1"/>
</dbReference>
<dbReference type="SUPFAM" id="SSF53474">
    <property type="entry name" value="alpha/beta-Hydrolases"/>
    <property type="match status" value="1"/>
</dbReference>
<organism evidence="3 4">
    <name type="scientific">Lactuca virosa</name>
    <dbReference type="NCBI Taxonomy" id="75947"/>
    <lineage>
        <taxon>Eukaryota</taxon>
        <taxon>Viridiplantae</taxon>
        <taxon>Streptophyta</taxon>
        <taxon>Embryophyta</taxon>
        <taxon>Tracheophyta</taxon>
        <taxon>Spermatophyta</taxon>
        <taxon>Magnoliopsida</taxon>
        <taxon>eudicotyledons</taxon>
        <taxon>Gunneridae</taxon>
        <taxon>Pentapetalae</taxon>
        <taxon>asterids</taxon>
        <taxon>campanulids</taxon>
        <taxon>Asterales</taxon>
        <taxon>Asteraceae</taxon>
        <taxon>Cichorioideae</taxon>
        <taxon>Cichorieae</taxon>
        <taxon>Lactucinae</taxon>
        <taxon>Lactuca</taxon>
    </lineage>
</organism>
<proteinExistence type="predicted"/>
<dbReference type="GO" id="GO:0046872">
    <property type="term" value="F:metal ion binding"/>
    <property type="evidence" value="ECO:0007669"/>
    <property type="project" value="UniProtKB-KW"/>
</dbReference>
<dbReference type="InterPro" id="IPR050843">
    <property type="entry name" value="Glycosyl_Hydrlase_38"/>
</dbReference>
<dbReference type="InterPro" id="IPR037094">
    <property type="entry name" value="Glyco_hydro_38_cen_sf"/>
</dbReference>
<gene>
    <name evidence="3" type="ORF">LVIROSA_LOCUS22873</name>
</gene>
<protein>
    <recommendedName>
        <fullName evidence="5">Alpha-mannosidase</fullName>
    </recommendedName>
</protein>
<keyword evidence="2" id="KW-0378">Hydrolase</keyword>
<dbReference type="Proteomes" id="UP001157418">
    <property type="component" value="Unassembled WGS sequence"/>
</dbReference>
<evidence type="ECO:0000256" key="1">
    <source>
        <dbReference type="ARBA" id="ARBA00022723"/>
    </source>
</evidence>
<evidence type="ECO:0000313" key="3">
    <source>
        <dbReference type="EMBL" id="CAH1436502.1"/>
    </source>
</evidence>
<dbReference type="AlphaFoldDB" id="A0AAU9NF37"/>
<dbReference type="InterPro" id="IPR011013">
    <property type="entry name" value="Gal_mutarotase_sf_dom"/>
</dbReference>